<dbReference type="SUPFAM" id="SSF51182">
    <property type="entry name" value="RmlC-like cupins"/>
    <property type="match status" value="1"/>
</dbReference>
<dbReference type="InterPro" id="IPR014710">
    <property type="entry name" value="RmlC-like_jellyroll"/>
</dbReference>
<name>A0AAW0MN53_9GOBI</name>
<evidence type="ECO:0000313" key="3">
    <source>
        <dbReference type="Proteomes" id="UP001460270"/>
    </source>
</evidence>
<evidence type="ECO:0000256" key="1">
    <source>
        <dbReference type="SAM" id="MobiDB-lite"/>
    </source>
</evidence>
<keyword evidence="3" id="KW-1185">Reference proteome</keyword>
<feature type="compositionally biased region" description="Polar residues" evidence="1">
    <location>
        <begin position="158"/>
        <end position="170"/>
    </location>
</feature>
<dbReference type="EMBL" id="JBBPFD010000022">
    <property type="protein sequence ID" value="KAK7881835.1"/>
    <property type="molecule type" value="Genomic_DNA"/>
</dbReference>
<feature type="compositionally biased region" description="Basic residues" evidence="1">
    <location>
        <begin position="429"/>
        <end position="443"/>
    </location>
</feature>
<feature type="compositionally biased region" description="Acidic residues" evidence="1">
    <location>
        <begin position="210"/>
        <end position="223"/>
    </location>
</feature>
<gene>
    <name evidence="2" type="ORF">WMY93_030244</name>
</gene>
<feature type="compositionally biased region" description="Basic and acidic residues" evidence="1">
    <location>
        <begin position="174"/>
        <end position="189"/>
    </location>
</feature>
<dbReference type="InterPro" id="IPR011051">
    <property type="entry name" value="RmlC_Cupin_sf"/>
</dbReference>
<comment type="caution">
    <text evidence="2">The sequence shown here is derived from an EMBL/GenBank/DDBJ whole genome shotgun (WGS) entry which is preliminary data.</text>
</comment>
<feature type="compositionally biased region" description="Basic and acidic residues" evidence="1">
    <location>
        <begin position="249"/>
        <end position="280"/>
    </location>
</feature>
<feature type="compositionally biased region" description="Polar residues" evidence="1">
    <location>
        <begin position="470"/>
        <end position="485"/>
    </location>
</feature>
<protein>
    <recommendedName>
        <fullName evidence="4">Mif2/CENP-C cupin domain-containing protein</fullName>
    </recommendedName>
</protein>
<dbReference type="Proteomes" id="UP001460270">
    <property type="component" value="Unassembled WGS sequence"/>
</dbReference>
<proteinExistence type="predicted"/>
<sequence>MGTRYSSLENVDKMFDDLDSKGEDFPSPSPELHIPKHMKRVVTPDFVPEHLLKCQMVPDGDHNPVSPELDIGSETPFKAHGPVKTSSPIEGNVIQQENKQKGQKENSASPILFDCEEENLDLETAEKFPEKLQPNNHRKDETHPSCPPVSPVRLETTAAPQGKQTESVQAPTRVKHDMTSFLQKLRDAGQPKPARAGLLQPKAMPPAPEPEPEDYFLILEDDAPLYISIPNKTAKNTKEKKKSGSTDTNDGKPSKKTERKREKTLEKKDSKSVKNNNDKSQRKKTRTKERKKEANEANDVAEEEQNHCESQPSEVSPASGVSNFEATSTANQENVNLNPPMLSKSVECTSDEGGEVVRRRKRKPAGQWWMSCPQSPPQQVTAEQQTVKKSKHANKDSSTPVVSPVKAKTGARKKILKASSTSSSDNPRKKAPDKKKTKKRNQKKVVPVERYNPKIQMRELSSGKKIFPQVYQNSANENLSSTSDHVSPLRPEGPSSTKEATKRRRTSPGNWWQVNPTLEDQEVVSSQPQQHKLKAAGEKGKRAKKTTSKPLEGATKPKKRSLATRSDLCSTVTASPPRLMKIKGPRQSPSQDPIQETTSKVIRSGPSSMIGLENYEEDDEDIVLPSTTVQPALSVSELCAPPLRPLVLQPKDKINLHDWLKSLWPSTDQKQRDTEITPDDFEWYCYQGRALGLMVDLLSGSICSGKMLLGSFMKKPLWVDHSATTVFNLLTSSVSLIVDCNKTCYNAGQSFMVPPGHAYSIHNLSSQPAVFYFTRIYAEELDQ</sequence>
<evidence type="ECO:0008006" key="4">
    <source>
        <dbReference type="Google" id="ProtNLM"/>
    </source>
</evidence>
<organism evidence="2 3">
    <name type="scientific">Mugilogobius chulae</name>
    <name type="common">yellowstripe goby</name>
    <dbReference type="NCBI Taxonomy" id="88201"/>
    <lineage>
        <taxon>Eukaryota</taxon>
        <taxon>Metazoa</taxon>
        <taxon>Chordata</taxon>
        <taxon>Craniata</taxon>
        <taxon>Vertebrata</taxon>
        <taxon>Euteleostomi</taxon>
        <taxon>Actinopterygii</taxon>
        <taxon>Neopterygii</taxon>
        <taxon>Teleostei</taxon>
        <taxon>Neoteleostei</taxon>
        <taxon>Acanthomorphata</taxon>
        <taxon>Gobiaria</taxon>
        <taxon>Gobiiformes</taxon>
        <taxon>Gobioidei</taxon>
        <taxon>Gobiidae</taxon>
        <taxon>Gobionellinae</taxon>
        <taxon>Mugilogobius</taxon>
    </lineage>
</organism>
<reference evidence="3" key="1">
    <citation type="submission" date="2024-04" db="EMBL/GenBank/DDBJ databases">
        <title>Salinicola lusitanus LLJ914,a marine bacterium isolated from the Okinawa Trough.</title>
        <authorList>
            <person name="Li J."/>
        </authorList>
    </citation>
    <scope>NUCLEOTIDE SEQUENCE [LARGE SCALE GENOMIC DNA]</scope>
</reference>
<feature type="compositionally biased region" description="Polar residues" evidence="1">
    <location>
        <begin position="377"/>
        <end position="387"/>
    </location>
</feature>
<feature type="region of interest" description="Disordered" evidence="1">
    <location>
        <begin position="57"/>
        <end position="599"/>
    </location>
</feature>
<feature type="compositionally biased region" description="Polar residues" evidence="1">
    <location>
        <begin position="308"/>
        <end position="337"/>
    </location>
</feature>
<evidence type="ECO:0000313" key="2">
    <source>
        <dbReference type="EMBL" id="KAK7881835.1"/>
    </source>
</evidence>
<accession>A0AAW0MN53</accession>
<feature type="compositionally biased region" description="Polar residues" evidence="1">
    <location>
        <begin position="507"/>
        <end position="530"/>
    </location>
</feature>
<feature type="compositionally biased region" description="Polar residues" evidence="1">
    <location>
        <begin position="587"/>
        <end position="599"/>
    </location>
</feature>
<feature type="compositionally biased region" description="Acidic residues" evidence="1">
    <location>
        <begin position="114"/>
        <end position="123"/>
    </location>
</feature>
<dbReference type="Gene3D" id="2.60.120.10">
    <property type="entry name" value="Jelly Rolls"/>
    <property type="match status" value="1"/>
</dbReference>
<feature type="compositionally biased region" description="Polar residues" evidence="1">
    <location>
        <begin position="563"/>
        <end position="574"/>
    </location>
</feature>
<dbReference type="AlphaFoldDB" id="A0AAW0MN53"/>